<name>A0A1I8I525_9PLAT</name>
<reference evidence="3" key="1">
    <citation type="submission" date="2016-11" db="UniProtKB">
        <authorList>
            <consortium name="WormBaseParasite"/>
        </authorList>
    </citation>
    <scope>IDENTIFICATION</scope>
</reference>
<accession>A0A1I8I525</accession>
<dbReference type="Proteomes" id="UP000095280">
    <property type="component" value="Unplaced"/>
</dbReference>
<proteinExistence type="predicted"/>
<evidence type="ECO:0000313" key="2">
    <source>
        <dbReference type="Proteomes" id="UP000095280"/>
    </source>
</evidence>
<sequence>MVQHGKQALPRNIVLGRGACTVGNLVWQFTQHTARKVVTNLATNYLHGLTDQLVVGVSSQRGPYLGDVAVTENGLAQLREGALQVTENVKRVCRGQTAHPCHDLLVPLIHINDRDRSDQQDVDQAEGTAAADQQRRSQIGMHGEYESIAAWILGEKVE</sequence>
<keyword evidence="2" id="KW-1185">Reference proteome</keyword>
<evidence type="ECO:0000313" key="3">
    <source>
        <dbReference type="WBParaSite" id="maker-uti_cns_0009825-snap-gene-0.3-mRNA-1"/>
    </source>
</evidence>
<evidence type="ECO:0000256" key="1">
    <source>
        <dbReference type="SAM" id="MobiDB-lite"/>
    </source>
</evidence>
<protein>
    <submittedName>
        <fullName evidence="3">Major capsid protein</fullName>
    </submittedName>
</protein>
<feature type="region of interest" description="Disordered" evidence="1">
    <location>
        <begin position="116"/>
        <end position="137"/>
    </location>
</feature>
<organism evidence="2 3">
    <name type="scientific">Macrostomum lignano</name>
    <dbReference type="NCBI Taxonomy" id="282301"/>
    <lineage>
        <taxon>Eukaryota</taxon>
        <taxon>Metazoa</taxon>
        <taxon>Spiralia</taxon>
        <taxon>Lophotrochozoa</taxon>
        <taxon>Platyhelminthes</taxon>
        <taxon>Rhabditophora</taxon>
        <taxon>Macrostomorpha</taxon>
        <taxon>Macrostomida</taxon>
        <taxon>Macrostomidae</taxon>
        <taxon>Macrostomum</taxon>
    </lineage>
</organism>
<dbReference type="AlphaFoldDB" id="A0A1I8I525"/>
<dbReference type="WBParaSite" id="maker-uti_cns_0009825-snap-gene-0.3-mRNA-1">
    <property type="protein sequence ID" value="maker-uti_cns_0009825-snap-gene-0.3-mRNA-1"/>
    <property type="gene ID" value="maker-uti_cns_0009825-snap-gene-0.3"/>
</dbReference>